<dbReference type="PROSITE" id="PS50109">
    <property type="entry name" value="HIS_KIN"/>
    <property type="match status" value="1"/>
</dbReference>
<evidence type="ECO:0000256" key="3">
    <source>
        <dbReference type="ARBA" id="ARBA00022553"/>
    </source>
</evidence>
<dbReference type="Proteomes" id="UP000614996">
    <property type="component" value="Unassembled WGS sequence"/>
</dbReference>
<dbReference type="EMBL" id="BOPO01000045">
    <property type="protein sequence ID" value="GIL27397.1"/>
    <property type="molecule type" value="Genomic_DNA"/>
</dbReference>
<gene>
    <name evidence="11" type="ORF">NUM_26510</name>
</gene>
<feature type="transmembrane region" description="Helical" evidence="9">
    <location>
        <begin position="26"/>
        <end position="51"/>
    </location>
</feature>
<dbReference type="InterPro" id="IPR036890">
    <property type="entry name" value="HATPase_C_sf"/>
</dbReference>
<dbReference type="Pfam" id="PF08376">
    <property type="entry name" value="NIT"/>
    <property type="match status" value="1"/>
</dbReference>
<evidence type="ECO:0000256" key="6">
    <source>
        <dbReference type="ARBA" id="ARBA00022777"/>
    </source>
</evidence>
<feature type="region of interest" description="Disordered" evidence="8">
    <location>
        <begin position="695"/>
        <end position="819"/>
    </location>
</feature>
<dbReference type="Gene3D" id="3.30.565.10">
    <property type="entry name" value="Histidine kinase-like ATPase, C-terminal domain"/>
    <property type="match status" value="1"/>
</dbReference>
<dbReference type="RefSeq" id="WP_207125149.1">
    <property type="nucleotide sequence ID" value="NZ_BOPO01000045.1"/>
</dbReference>
<evidence type="ECO:0000256" key="5">
    <source>
        <dbReference type="ARBA" id="ARBA00022692"/>
    </source>
</evidence>
<keyword evidence="4" id="KW-0808">Transferase</keyword>
<keyword evidence="9" id="KW-0472">Membrane</keyword>
<evidence type="ECO:0000259" key="10">
    <source>
        <dbReference type="PROSITE" id="PS50109"/>
    </source>
</evidence>
<feature type="domain" description="Histidine kinase" evidence="10">
    <location>
        <begin position="556"/>
        <end position="662"/>
    </location>
</feature>
<sequence length="839" mass="90008">MTSQQTHQRQAGRDRRPRRQRSIRQGVVRVALVPSVALIALWLAGASYLGYTGIYARQVASSVRQVSIPAVNGLASLQKERQLSMAELAKSVATPAGTRELNAQRGTSDEGLASMQSAAKAALGSAPASIKDQMATVTGYLGELPTIRSQVDARTISPQKVYAFYNKILDASIQLFNTQARIIPDSTASQGGFAATDLFRVSDLMSRAGSQAAGAFAAKNFSTSGYLTYVQLVGAYHSQLSNVEANLLPDVRAGVRRMMRSDEWSRLTAAENAILADGAWHRGVPAGLPVDAAGWGKLTDQVSDDLIGLAKSQADEVSAQGLSTGNQNLGWAIGGSVAAAAVVALAILWALRRSSVLVGRTLIPRIRQLGEDANLIVRTRFPQIRERLAAGERVDVREELGQINSAGDDDAEQGQDEIDNVRKTLNDAVVLAADAVVSEGQARAGVLRVFLGIAYRNQRPLQQASRALDTEERAEEDPARLEKWFRVHHRVNQVRGVNESLIILGGGKPGRKFQSPIPLLQVMQAAKAQAEDYDRVKLETAPEVRVRGDAVNGTVHLLTQLLNNAIGFSSSESDVRVRGVYVDRGIAIEVEDRGIGMAPEDLDRANAMLKQAPEFNINALGDGSQLGFWVVAQLAKQLGITVTLTTSPYGGVLAVVLIPKAQLDNAAERSGDISRMAGSIDVPRDVEQTMQMPAFVGAPPAPRRPDPASSAARTNGAAHRLDNGQAHRPAPTARPVSPAPRIPPTVGPASSSPRAVGEEPPARVTAIRQQPPTPDHAARPERPPLPERQPQQHIAPQLREDLEHPGAPEQAIDMGDPELIRNRLARFQRGSNAGRAEDN</sequence>
<evidence type="ECO:0000313" key="11">
    <source>
        <dbReference type="EMBL" id="GIL27397.1"/>
    </source>
</evidence>
<feature type="compositionally biased region" description="Pro residues" evidence="8">
    <location>
        <begin position="737"/>
        <end position="746"/>
    </location>
</feature>
<protein>
    <recommendedName>
        <fullName evidence="2">histidine kinase</fullName>
        <ecNumber evidence="2">2.7.13.3</ecNumber>
    </recommendedName>
</protein>
<feature type="compositionally biased region" description="Basic and acidic residues" evidence="8">
    <location>
        <begin position="776"/>
        <end position="785"/>
    </location>
</feature>
<proteinExistence type="predicted"/>
<dbReference type="PANTHER" id="PTHR45436:SF5">
    <property type="entry name" value="SENSOR HISTIDINE KINASE TRCS"/>
    <property type="match status" value="1"/>
</dbReference>
<evidence type="ECO:0000256" key="1">
    <source>
        <dbReference type="ARBA" id="ARBA00000085"/>
    </source>
</evidence>
<comment type="caution">
    <text evidence="11">The sequence shown here is derived from an EMBL/GenBank/DDBJ whole genome shotgun (WGS) entry which is preliminary data.</text>
</comment>
<keyword evidence="6 11" id="KW-0418">Kinase</keyword>
<reference evidence="12" key="1">
    <citation type="journal article" date="2021" name="Int. J. Syst. Evol. Microbiol.">
        <title>Actinocatenispora comari sp. nov., an endophytic actinomycete isolated from aerial parts of Comarum salesowianum.</title>
        <authorList>
            <person name="Oyunbileg N."/>
            <person name="Iizaka Y."/>
            <person name="Hamada M."/>
            <person name="Davaapurev B.O."/>
            <person name="Fukumoto A."/>
            <person name="Tsetseg B."/>
            <person name="Kato F."/>
            <person name="Tamura T."/>
            <person name="Batkhuu J."/>
            <person name="Anzai Y."/>
        </authorList>
    </citation>
    <scope>NUCLEOTIDE SEQUENCE [LARGE SCALE GENOMIC DNA]</scope>
    <source>
        <strain evidence="12">NUM-2625</strain>
    </source>
</reference>
<keyword evidence="3" id="KW-0597">Phosphoprotein</keyword>
<organism evidence="11 12">
    <name type="scientific">Actinocatenispora comari</name>
    <dbReference type="NCBI Taxonomy" id="2807577"/>
    <lineage>
        <taxon>Bacteria</taxon>
        <taxon>Bacillati</taxon>
        <taxon>Actinomycetota</taxon>
        <taxon>Actinomycetes</taxon>
        <taxon>Micromonosporales</taxon>
        <taxon>Micromonosporaceae</taxon>
        <taxon>Actinocatenispora</taxon>
    </lineage>
</organism>
<evidence type="ECO:0000256" key="4">
    <source>
        <dbReference type="ARBA" id="ARBA00022679"/>
    </source>
</evidence>
<dbReference type="GO" id="GO:0004673">
    <property type="term" value="F:protein histidine kinase activity"/>
    <property type="evidence" value="ECO:0007669"/>
    <property type="project" value="UniProtKB-EC"/>
</dbReference>
<dbReference type="InterPro" id="IPR005467">
    <property type="entry name" value="His_kinase_dom"/>
</dbReference>
<name>A0A8J4EJQ1_9ACTN</name>
<evidence type="ECO:0000256" key="9">
    <source>
        <dbReference type="SAM" id="Phobius"/>
    </source>
</evidence>
<accession>A0A8J4EJQ1</accession>
<keyword evidence="5 9" id="KW-0812">Transmembrane</keyword>
<dbReference type="PANTHER" id="PTHR45436">
    <property type="entry name" value="SENSOR HISTIDINE KINASE YKOH"/>
    <property type="match status" value="1"/>
</dbReference>
<dbReference type="InterPro" id="IPR013587">
    <property type="entry name" value="Nitrate/nitrite_sensing"/>
</dbReference>
<evidence type="ECO:0000256" key="8">
    <source>
        <dbReference type="SAM" id="MobiDB-lite"/>
    </source>
</evidence>
<dbReference type="Pfam" id="PF02518">
    <property type="entry name" value="HATPase_c"/>
    <property type="match status" value="1"/>
</dbReference>
<dbReference type="SUPFAM" id="SSF55874">
    <property type="entry name" value="ATPase domain of HSP90 chaperone/DNA topoisomerase II/histidine kinase"/>
    <property type="match status" value="1"/>
</dbReference>
<dbReference type="GO" id="GO:0000160">
    <property type="term" value="P:phosphorelay signal transduction system"/>
    <property type="evidence" value="ECO:0007669"/>
    <property type="project" value="TreeGrafter"/>
</dbReference>
<evidence type="ECO:0000256" key="2">
    <source>
        <dbReference type="ARBA" id="ARBA00012438"/>
    </source>
</evidence>
<dbReference type="AlphaFoldDB" id="A0A8J4EJQ1"/>
<keyword evidence="7 9" id="KW-1133">Transmembrane helix</keyword>
<keyword evidence="12" id="KW-1185">Reference proteome</keyword>
<dbReference type="GO" id="GO:0005886">
    <property type="term" value="C:plasma membrane"/>
    <property type="evidence" value="ECO:0007669"/>
    <property type="project" value="TreeGrafter"/>
</dbReference>
<dbReference type="SMART" id="SM00387">
    <property type="entry name" value="HATPase_c"/>
    <property type="match status" value="1"/>
</dbReference>
<dbReference type="EC" id="2.7.13.3" evidence="2"/>
<dbReference type="InterPro" id="IPR050428">
    <property type="entry name" value="TCS_sensor_his_kinase"/>
</dbReference>
<feature type="region of interest" description="Disordered" evidence="8">
    <location>
        <begin position="1"/>
        <end position="21"/>
    </location>
</feature>
<evidence type="ECO:0000313" key="12">
    <source>
        <dbReference type="Proteomes" id="UP000614996"/>
    </source>
</evidence>
<comment type="catalytic activity">
    <reaction evidence="1">
        <text>ATP + protein L-histidine = ADP + protein N-phospho-L-histidine.</text>
        <dbReference type="EC" id="2.7.13.3"/>
    </reaction>
</comment>
<evidence type="ECO:0000256" key="7">
    <source>
        <dbReference type="ARBA" id="ARBA00022989"/>
    </source>
</evidence>
<dbReference type="InterPro" id="IPR003594">
    <property type="entry name" value="HATPase_dom"/>
</dbReference>